<dbReference type="Gene3D" id="3.40.50.1980">
    <property type="entry name" value="Nitrogenase molybdenum iron protein domain"/>
    <property type="match status" value="2"/>
</dbReference>
<feature type="region of interest" description="Disordered" evidence="5">
    <location>
        <begin position="31"/>
        <end position="54"/>
    </location>
</feature>
<evidence type="ECO:0000313" key="8">
    <source>
        <dbReference type="EMBL" id="EZP25246.1"/>
    </source>
</evidence>
<sequence length="328" mass="34645">MRSIRPLTATPLVALAAVILAGCAGTTADAEPAAEGEATSVTVEDNHGEQTVTTPPKRVVATDNRTIAMLDSWGVDVVGAPLDIFPAGLSFKDDPNVANLGNHREPDLEAVVAAEPDLIVNGQRFSTYYGDFKTLVPDAAIVELDPRDGEPLDAELKRQVTALGEIFGKQDEAAALVADFDAAIERVKAAYDKSETVMGVITSGGEINYAAPTTGRTLGPVYDILGLTPALESEGSTDHQGDDISVEAVASSNPDWILVMDRDAAVSVNTDEAYTPANDLISDSEALQNVTAVKEGNVVYMPQGTYLNEGIETYTQFFSDLADALEGR</sequence>
<evidence type="ECO:0000256" key="6">
    <source>
        <dbReference type="SAM" id="SignalP"/>
    </source>
</evidence>
<dbReference type="EMBL" id="JFYO01000011">
    <property type="protein sequence ID" value="EZP25246.1"/>
    <property type="molecule type" value="Genomic_DNA"/>
</dbReference>
<keyword evidence="4 6" id="KW-0732">Signal</keyword>
<dbReference type="PROSITE" id="PS51257">
    <property type="entry name" value="PROKAR_LIPOPROTEIN"/>
    <property type="match status" value="1"/>
</dbReference>
<dbReference type="InterPro" id="IPR051313">
    <property type="entry name" value="Bact_iron-sidero_bind"/>
</dbReference>
<keyword evidence="9" id="KW-1185">Reference proteome</keyword>
<keyword evidence="3" id="KW-0813">Transport</keyword>
<dbReference type="GO" id="GO:0030288">
    <property type="term" value="C:outer membrane-bounded periplasmic space"/>
    <property type="evidence" value="ECO:0007669"/>
    <property type="project" value="TreeGrafter"/>
</dbReference>
<gene>
    <name evidence="8" type="ORF">BW34_02699</name>
</gene>
<dbReference type="RefSeq" id="WP_036313519.1">
    <property type="nucleotide sequence ID" value="NZ_CP031421.1"/>
</dbReference>
<comment type="subcellular location">
    <subcellularLocation>
        <location evidence="1">Cell envelope</location>
    </subcellularLocation>
</comment>
<evidence type="ECO:0000259" key="7">
    <source>
        <dbReference type="PROSITE" id="PS50983"/>
    </source>
</evidence>
<feature type="signal peptide" evidence="6">
    <location>
        <begin position="1"/>
        <end position="30"/>
    </location>
</feature>
<dbReference type="PROSITE" id="PS50983">
    <property type="entry name" value="FE_B12_PBP"/>
    <property type="match status" value="1"/>
</dbReference>
<dbReference type="Pfam" id="PF01497">
    <property type="entry name" value="Peripla_BP_2"/>
    <property type="match status" value="1"/>
</dbReference>
<feature type="compositionally biased region" description="Polar residues" evidence="5">
    <location>
        <begin position="39"/>
        <end position="54"/>
    </location>
</feature>
<proteinExistence type="inferred from homology"/>
<evidence type="ECO:0000256" key="1">
    <source>
        <dbReference type="ARBA" id="ARBA00004196"/>
    </source>
</evidence>
<organism evidence="8 9">
    <name type="scientific">Microbacterium oleivorans</name>
    <dbReference type="NCBI Taxonomy" id="273677"/>
    <lineage>
        <taxon>Bacteria</taxon>
        <taxon>Bacillati</taxon>
        <taxon>Actinomycetota</taxon>
        <taxon>Actinomycetes</taxon>
        <taxon>Micrococcales</taxon>
        <taxon>Microbacteriaceae</taxon>
        <taxon>Microbacterium</taxon>
    </lineage>
</organism>
<dbReference type="InterPro" id="IPR002491">
    <property type="entry name" value="ABC_transptr_periplasmic_BD"/>
</dbReference>
<comment type="similarity">
    <text evidence="2">Belongs to the bacterial solute-binding protein 8 family.</text>
</comment>
<protein>
    <submittedName>
        <fullName evidence="8">Enterochelin ABC transporter periplasmicprotein</fullName>
    </submittedName>
</protein>
<dbReference type="GeneID" id="91431245"/>
<dbReference type="SUPFAM" id="SSF53807">
    <property type="entry name" value="Helical backbone' metal receptor"/>
    <property type="match status" value="1"/>
</dbReference>
<feature type="chain" id="PRO_5001547357" evidence="6">
    <location>
        <begin position="31"/>
        <end position="328"/>
    </location>
</feature>
<dbReference type="GO" id="GO:1901678">
    <property type="term" value="P:iron coordination entity transport"/>
    <property type="evidence" value="ECO:0007669"/>
    <property type="project" value="UniProtKB-ARBA"/>
</dbReference>
<evidence type="ECO:0000313" key="9">
    <source>
        <dbReference type="Proteomes" id="UP000024001"/>
    </source>
</evidence>
<evidence type="ECO:0000256" key="2">
    <source>
        <dbReference type="ARBA" id="ARBA00008814"/>
    </source>
</evidence>
<comment type="caution">
    <text evidence="8">The sequence shown here is derived from an EMBL/GenBank/DDBJ whole genome shotgun (WGS) entry which is preliminary data.</text>
</comment>
<evidence type="ECO:0000256" key="3">
    <source>
        <dbReference type="ARBA" id="ARBA00022448"/>
    </source>
</evidence>
<dbReference type="eggNOG" id="COG4607">
    <property type="taxonomic scope" value="Bacteria"/>
</dbReference>
<reference evidence="8 9" key="1">
    <citation type="submission" date="2014-03" db="EMBL/GenBank/DDBJ databases">
        <title>Draft Genome Sequences of 13 Willow Endophytes.</title>
        <authorList>
            <person name="Gan H.Y."/>
            <person name="Gan H.M."/>
            <person name="Savka M.A."/>
            <person name="Hudson A.O."/>
        </authorList>
    </citation>
    <scope>NUCLEOTIDE SEQUENCE [LARGE SCALE GENOMIC DNA]</scope>
    <source>
        <strain evidence="8 9">RIT293</strain>
    </source>
</reference>
<dbReference type="PATRIC" id="fig|273677.3.peg.2669"/>
<feature type="domain" description="Fe/B12 periplasmic-binding" evidence="7">
    <location>
        <begin position="58"/>
        <end position="328"/>
    </location>
</feature>
<dbReference type="AlphaFoldDB" id="A0A031FM39"/>
<evidence type="ECO:0000256" key="4">
    <source>
        <dbReference type="ARBA" id="ARBA00022729"/>
    </source>
</evidence>
<dbReference type="PANTHER" id="PTHR30532">
    <property type="entry name" value="IRON III DICITRATE-BINDING PERIPLASMIC PROTEIN"/>
    <property type="match status" value="1"/>
</dbReference>
<dbReference type="OrthoDB" id="63946at2"/>
<evidence type="ECO:0000256" key="5">
    <source>
        <dbReference type="SAM" id="MobiDB-lite"/>
    </source>
</evidence>
<dbReference type="KEGG" id="moo:BWL13_00840"/>
<dbReference type="PANTHER" id="PTHR30532:SF28">
    <property type="entry name" value="PETROBACTIN-BINDING PROTEIN YCLQ"/>
    <property type="match status" value="1"/>
</dbReference>
<dbReference type="Proteomes" id="UP000024001">
    <property type="component" value="Unassembled WGS sequence"/>
</dbReference>
<name>A0A031FM39_9MICO</name>
<accession>A0A031FM39</accession>